<dbReference type="OrthoDB" id="5485716at2"/>
<reference evidence="1 2" key="1">
    <citation type="submission" date="2017-06" db="EMBL/GenBank/DDBJ databases">
        <authorList>
            <person name="Kim H.J."/>
            <person name="Triplett B.A."/>
        </authorList>
    </citation>
    <scope>NUCLEOTIDE SEQUENCE [LARGE SCALE GENOMIC DNA]</scope>
    <source>
        <strain evidence="1 2">DSM 14713</strain>
    </source>
</reference>
<proteinExistence type="predicted"/>
<dbReference type="KEGG" id="mbd:MEBOL_007179"/>
<keyword evidence="2" id="KW-1185">Reference proteome</keyword>
<protein>
    <submittedName>
        <fullName evidence="1">Uncharacterized protein</fullName>
    </submittedName>
</protein>
<accession>A0A250IR94</accession>
<organism evidence="1 2">
    <name type="scientific">Melittangium boletus DSM 14713</name>
    <dbReference type="NCBI Taxonomy" id="1294270"/>
    <lineage>
        <taxon>Bacteria</taxon>
        <taxon>Pseudomonadati</taxon>
        <taxon>Myxococcota</taxon>
        <taxon>Myxococcia</taxon>
        <taxon>Myxococcales</taxon>
        <taxon>Cystobacterineae</taxon>
        <taxon>Archangiaceae</taxon>
        <taxon>Melittangium</taxon>
    </lineage>
</organism>
<evidence type="ECO:0000313" key="1">
    <source>
        <dbReference type="EMBL" id="ATB33681.1"/>
    </source>
</evidence>
<gene>
    <name evidence="1" type="ORF">MEBOL_007179</name>
</gene>
<dbReference type="EMBL" id="CP022163">
    <property type="protein sequence ID" value="ATB33681.1"/>
    <property type="molecule type" value="Genomic_DNA"/>
</dbReference>
<dbReference type="Proteomes" id="UP000217289">
    <property type="component" value="Chromosome"/>
</dbReference>
<evidence type="ECO:0000313" key="2">
    <source>
        <dbReference type="Proteomes" id="UP000217289"/>
    </source>
</evidence>
<dbReference type="RefSeq" id="WP_095981678.1">
    <property type="nucleotide sequence ID" value="NZ_CP022163.1"/>
</dbReference>
<sequence>MHLLALVLTLAATPIPQVPGPAPGSPPPGVTLLPTASTGNAPPGDTMSAFAQWWGPLRGTLAERLRTACTQYTATPEVAAWCARYRGPQATAFDAEAVLSSDALVLAAYFSERAPLFEALDGLEIALGAVRLKLPPQEQDALNATQQALKSARATLTLNAGTDTAVSLPGLLPGLEMGAVLEPFLQGLAQALQERAEAEAVLYVLLEFDERICAREVKDSWGQLQGHVRDWLPATCTAAHNNAFGASLGAGGTASLVLLRKTVEEDLRAIPAHLVSEVVAQAEGRRYVHAAPAAREFVASMVGGVHPVRALDTLSRRLEALSLERPDMPPDTARIYTRLACVSALPASFTRNTGLVDDASRGLVPQMDARARGLAVMLLSLQRDGCSWVYAPIPGASRLKIWAALAPALTQPAEGFATVGAELQRLAERAQRGEGVSSPEATAALLSQEGVATLDAAEVALDGLLRLNGLLGEWSPASAPAVAENQGTLLEVRRILFASRELVRMVAAAISRELVTVYQLLLEHQAVSSKSARYDAETEKRCVQAEVWKAPAATAPEARDSEWHCQRAPCVCLPADFGRYGGLLVALANAQSAEEVKAVILASASPVGSWQWRSDPGVHHVVSLTGMVGFGGSWYASGAPESGRWAPRLLLPFGVDYQLGRWGLTWSAFGQVVDLAGYTRFASTDARSSPRVLEAVSPGLWLKGVLPRTPFAFSVGAAYDLDAGGLTPAPAWRLNAGISIDAPLYILYRN</sequence>
<name>A0A250IR94_9BACT</name>
<dbReference type="AlphaFoldDB" id="A0A250IR94"/>